<dbReference type="InterPro" id="IPR001220">
    <property type="entry name" value="Legume_lectin_dom"/>
</dbReference>
<proteinExistence type="inferred from homology"/>
<dbReference type="InterPro" id="IPR053761">
    <property type="entry name" value="Leguminous_Lectin_Domain_sf"/>
</dbReference>
<dbReference type="SUPFAM" id="SSF49899">
    <property type="entry name" value="Concanavalin A-like lectins/glucanases"/>
    <property type="match status" value="1"/>
</dbReference>
<protein>
    <recommendedName>
        <fullName evidence="3">Legume lectin domain-containing protein</fullName>
    </recommendedName>
</protein>
<sequence>MFSSSRKNAKDVNLAGSAVDSGCVEWKSSIKTGSQANAWVSYNSTTKNLSVFLTYAENPEIGGNPTIPKT</sequence>
<evidence type="ECO:0000256" key="2">
    <source>
        <dbReference type="ARBA" id="ARBA00022734"/>
    </source>
</evidence>
<evidence type="ECO:0000313" key="5">
    <source>
        <dbReference type="Proteomes" id="UP001162972"/>
    </source>
</evidence>
<dbReference type="InterPro" id="IPR013320">
    <property type="entry name" value="ConA-like_dom_sf"/>
</dbReference>
<dbReference type="Pfam" id="PF00139">
    <property type="entry name" value="Lectin_legB"/>
    <property type="match status" value="1"/>
</dbReference>
<keyword evidence="5" id="KW-1185">Reference proteome</keyword>
<evidence type="ECO:0000259" key="3">
    <source>
        <dbReference type="Pfam" id="PF00139"/>
    </source>
</evidence>
<evidence type="ECO:0000313" key="4">
    <source>
        <dbReference type="EMBL" id="KAJ6420316.1"/>
    </source>
</evidence>
<keyword evidence="2" id="KW-0430">Lectin</keyword>
<organism evidence="4 5">
    <name type="scientific">Salix udensis</name>
    <dbReference type="NCBI Taxonomy" id="889485"/>
    <lineage>
        <taxon>Eukaryota</taxon>
        <taxon>Viridiplantae</taxon>
        <taxon>Streptophyta</taxon>
        <taxon>Embryophyta</taxon>
        <taxon>Tracheophyta</taxon>
        <taxon>Spermatophyta</taxon>
        <taxon>Magnoliopsida</taxon>
        <taxon>eudicotyledons</taxon>
        <taxon>Gunneridae</taxon>
        <taxon>Pentapetalae</taxon>
        <taxon>rosids</taxon>
        <taxon>fabids</taxon>
        <taxon>Malpighiales</taxon>
        <taxon>Salicaceae</taxon>
        <taxon>Saliceae</taxon>
        <taxon>Salix</taxon>
    </lineage>
</organism>
<name>A0AAD6KB64_9ROSI</name>
<comment type="caution">
    <text evidence="4">The sequence shown here is derived from an EMBL/GenBank/DDBJ whole genome shotgun (WGS) entry which is preliminary data.</text>
</comment>
<dbReference type="GO" id="GO:0030246">
    <property type="term" value="F:carbohydrate binding"/>
    <property type="evidence" value="ECO:0007669"/>
    <property type="project" value="UniProtKB-KW"/>
</dbReference>
<comment type="similarity">
    <text evidence="1">Belongs to the leguminous lectin family.</text>
</comment>
<accession>A0AAD6KB64</accession>
<dbReference type="Proteomes" id="UP001162972">
    <property type="component" value="Chromosome 7"/>
</dbReference>
<dbReference type="AlphaFoldDB" id="A0AAD6KB64"/>
<evidence type="ECO:0000256" key="1">
    <source>
        <dbReference type="ARBA" id="ARBA00007606"/>
    </source>
</evidence>
<dbReference type="EMBL" id="JAPFFJ010000009">
    <property type="protein sequence ID" value="KAJ6420316.1"/>
    <property type="molecule type" value="Genomic_DNA"/>
</dbReference>
<dbReference type="Gene3D" id="2.60.40.4220">
    <property type="match status" value="1"/>
</dbReference>
<gene>
    <name evidence="4" type="ORF">OIU84_030267</name>
</gene>
<reference evidence="4 5" key="1">
    <citation type="journal article" date="2023" name="Int. J. Mol. Sci.">
        <title>De Novo Assembly and Annotation of 11 Diverse Shrub Willow (Salix) Genomes Reveals Novel Gene Organization in Sex-Linked Regions.</title>
        <authorList>
            <person name="Hyden B."/>
            <person name="Feng K."/>
            <person name="Yates T.B."/>
            <person name="Jawdy S."/>
            <person name="Cereghino C."/>
            <person name="Smart L.B."/>
            <person name="Muchero W."/>
        </authorList>
    </citation>
    <scope>NUCLEOTIDE SEQUENCE [LARGE SCALE GENOMIC DNA]</scope>
    <source>
        <tissue evidence="4">Shoot tip</tissue>
    </source>
</reference>
<feature type="domain" description="Legume lectin" evidence="3">
    <location>
        <begin position="11"/>
        <end position="58"/>
    </location>
</feature>